<sequence>MRAALVVCPASGLGTAARVAGTVSATLRDSVDHLDQYVPTSADETVAVMRRLVADGVEAVVVLGGDGAAHAGVQACAGTTTALAIVPAGTGNDLARALDLPKDPIEAAAQVGAALAAGHKRSVDLGKVDNGAWFATVLCAGFDSAVNERVNRLRWPRGPRRYDVAIVAELAALKSSRLVVRTESETLELDANSIAIGNTRYYGGGIPVCPDADPADGWFDVTVVGKAHRRDLVRILPSLRTGSHVDHPAVTTLRAKSITIDSDGGWIGYADGERIRELPLDVRCVPGALSVVAGQRA</sequence>
<evidence type="ECO:0000256" key="2">
    <source>
        <dbReference type="ARBA" id="ARBA00005983"/>
    </source>
</evidence>
<comment type="cofactor">
    <cofactor evidence="1">
        <name>Mg(2+)</name>
        <dbReference type="ChEBI" id="CHEBI:18420"/>
    </cofactor>
</comment>
<keyword evidence="9" id="KW-0460">Magnesium</keyword>
<dbReference type="AlphaFoldDB" id="A0A1W2AKZ4"/>
<dbReference type="GO" id="GO:0008654">
    <property type="term" value="P:phospholipid biosynthetic process"/>
    <property type="evidence" value="ECO:0007669"/>
    <property type="project" value="UniProtKB-KW"/>
</dbReference>
<dbReference type="Pfam" id="PF00781">
    <property type="entry name" value="DAGK_cat"/>
    <property type="match status" value="1"/>
</dbReference>
<dbReference type="Gene3D" id="2.60.200.40">
    <property type="match status" value="1"/>
</dbReference>
<dbReference type="InterPro" id="IPR045540">
    <property type="entry name" value="YegS/DAGK_C"/>
</dbReference>
<keyword evidence="3" id="KW-0444">Lipid biosynthesis</keyword>
<keyword evidence="5" id="KW-0479">Metal-binding</keyword>
<keyword evidence="7 14" id="KW-0418">Kinase</keyword>
<keyword evidence="8" id="KW-0067">ATP-binding</keyword>
<evidence type="ECO:0000256" key="8">
    <source>
        <dbReference type="ARBA" id="ARBA00022840"/>
    </source>
</evidence>
<keyword evidence="10" id="KW-0443">Lipid metabolism</keyword>
<comment type="similarity">
    <text evidence="2">Belongs to the diacylglycerol/lipid kinase family.</text>
</comment>
<dbReference type="OrthoDB" id="142078at2"/>
<keyword evidence="11" id="KW-0594">Phospholipid biosynthesis</keyword>
<reference evidence="14 15" key="1">
    <citation type="submission" date="2017-04" db="EMBL/GenBank/DDBJ databases">
        <authorList>
            <person name="Afonso C.L."/>
            <person name="Miller P.J."/>
            <person name="Scott M.A."/>
            <person name="Spackman E."/>
            <person name="Goraichik I."/>
            <person name="Dimitrov K.M."/>
            <person name="Suarez D.L."/>
            <person name="Swayne D.E."/>
        </authorList>
    </citation>
    <scope>NUCLEOTIDE SEQUENCE [LARGE SCALE GENOMIC DNA]</scope>
    <source>
        <strain evidence="14 15">DSM 43828</strain>
    </source>
</reference>
<dbReference type="InterPro" id="IPR016064">
    <property type="entry name" value="NAD/diacylglycerol_kinase_sf"/>
</dbReference>
<evidence type="ECO:0000256" key="12">
    <source>
        <dbReference type="ARBA" id="ARBA00023264"/>
    </source>
</evidence>
<keyword evidence="6" id="KW-0547">Nucleotide-binding</keyword>
<evidence type="ECO:0000256" key="9">
    <source>
        <dbReference type="ARBA" id="ARBA00022842"/>
    </source>
</evidence>
<dbReference type="GO" id="GO:0046872">
    <property type="term" value="F:metal ion binding"/>
    <property type="evidence" value="ECO:0007669"/>
    <property type="project" value="UniProtKB-KW"/>
</dbReference>
<dbReference type="NCBIfam" id="TIGR00147">
    <property type="entry name" value="YegS/Rv2252/BmrU family lipid kinase"/>
    <property type="match status" value="1"/>
</dbReference>
<dbReference type="Gene3D" id="3.40.50.10330">
    <property type="entry name" value="Probable inorganic polyphosphate/atp-NAD kinase, domain 1"/>
    <property type="match status" value="1"/>
</dbReference>
<evidence type="ECO:0000256" key="5">
    <source>
        <dbReference type="ARBA" id="ARBA00022723"/>
    </source>
</evidence>
<evidence type="ECO:0000259" key="13">
    <source>
        <dbReference type="PROSITE" id="PS50146"/>
    </source>
</evidence>
<evidence type="ECO:0000256" key="11">
    <source>
        <dbReference type="ARBA" id="ARBA00023209"/>
    </source>
</evidence>
<keyword evidence="12" id="KW-1208">Phospholipid metabolism</keyword>
<dbReference type="PANTHER" id="PTHR12358:SF106">
    <property type="entry name" value="LIPID KINASE YEGS"/>
    <property type="match status" value="1"/>
</dbReference>
<protein>
    <submittedName>
        <fullName evidence="14">Diacylglycerol kinase (ATP)</fullName>
    </submittedName>
</protein>
<proteinExistence type="inferred from homology"/>
<dbReference type="InterPro" id="IPR005218">
    <property type="entry name" value="Diacylglycerol/lipid_kinase"/>
</dbReference>
<dbReference type="PROSITE" id="PS50146">
    <property type="entry name" value="DAGK"/>
    <property type="match status" value="1"/>
</dbReference>
<dbReference type="PANTHER" id="PTHR12358">
    <property type="entry name" value="SPHINGOSINE KINASE"/>
    <property type="match status" value="1"/>
</dbReference>
<evidence type="ECO:0000313" key="15">
    <source>
        <dbReference type="Proteomes" id="UP000192674"/>
    </source>
</evidence>
<dbReference type="EMBL" id="FWXV01000001">
    <property type="protein sequence ID" value="SMC61365.1"/>
    <property type="molecule type" value="Genomic_DNA"/>
</dbReference>
<keyword evidence="15" id="KW-1185">Reference proteome</keyword>
<evidence type="ECO:0000256" key="3">
    <source>
        <dbReference type="ARBA" id="ARBA00022516"/>
    </source>
</evidence>
<feature type="domain" description="DAGKc" evidence="13">
    <location>
        <begin position="1"/>
        <end position="131"/>
    </location>
</feature>
<dbReference type="SUPFAM" id="SSF111331">
    <property type="entry name" value="NAD kinase/diacylglycerol kinase-like"/>
    <property type="match status" value="1"/>
</dbReference>
<dbReference type="InterPro" id="IPR017438">
    <property type="entry name" value="ATP-NAD_kinase_N"/>
</dbReference>
<evidence type="ECO:0000313" key="14">
    <source>
        <dbReference type="EMBL" id="SMC61365.1"/>
    </source>
</evidence>
<name>A0A1W2AKZ4_KIBAR</name>
<evidence type="ECO:0000256" key="1">
    <source>
        <dbReference type="ARBA" id="ARBA00001946"/>
    </source>
</evidence>
<dbReference type="Pfam" id="PF19279">
    <property type="entry name" value="YegS_C"/>
    <property type="match status" value="1"/>
</dbReference>
<evidence type="ECO:0000256" key="6">
    <source>
        <dbReference type="ARBA" id="ARBA00022741"/>
    </source>
</evidence>
<dbReference type="Proteomes" id="UP000192674">
    <property type="component" value="Unassembled WGS sequence"/>
</dbReference>
<dbReference type="InterPro" id="IPR050187">
    <property type="entry name" value="Lipid_Phosphate_FormReg"/>
</dbReference>
<dbReference type="GO" id="GO:0005886">
    <property type="term" value="C:plasma membrane"/>
    <property type="evidence" value="ECO:0007669"/>
    <property type="project" value="TreeGrafter"/>
</dbReference>
<dbReference type="RefSeq" id="WP_084424761.1">
    <property type="nucleotide sequence ID" value="NZ_FWXV01000001.1"/>
</dbReference>
<gene>
    <name evidence="14" type="ORF">SAMN05661093_00919</name>
</gene>
<dbReference type="InterPro" id="IPR001206">
    <property type="entry name" value="Diacylglycerol_kinase_cat_dom"/>
</dbReference>
<dbReference type="GO" id="GO:0004143">
    <property type="term" value="F:ATP-dependent diacylglycerol kinase activity"/>
    <property type="evidence" value="ECO:0007669"/>
    <property type="project" value="TreeGrafter"/>
</dbReference>
<accession>A0A1W2AKZ4</accession>
<dbReference type="GO" id="GO:0005524">
    <property type="term" value="F:ATP binding"/>
    <property type="evidence" value="ECO:0007669"/>
    <property type="project" value="UniProtKB-KW"/>
</dbReference>
<organism evidence="14 15">
    <name type="scientific">Kibdelosporangium aridum</name>
    <dbReference type="NCBI Taxonomy" id="2030"/>
    <lineage>
        <taxon>Bacteria</taxon>
        <taxon>Bacillati</taxon>
        <taxon>Actinomycetota</taxon>
        <taxon>Actinomycetes</taxon>
        <taxon>Pseudonocardiales</taxon>
        <taxon>Pseudonocardiaceae</taxon>
        <taxon>Kibdelosporangium</taxon>
    </lineage>
</organism>
<keyword evidence="4" id="KW-0808">Transferase</keyword>
<evidence type="ECO:0000256" key="4">
    <source>
        <dbReference type="ARBA" id="ARBA00022679"/>
    </source>
</evidence>
<evidence type="ECO:0000256" key="10">
    <source>
        <dbReference type="ARBA" id="ARBA00023098"/>
    </source>
</evidence>
<evidence type="ECO:0000256" key="7">
    <source>
        <dbReference type="ARBA" id="ARBA00022777"/>
    </source>
</evidence>
<dbReference type="SMART" id="SM00046">
    <property type="entry name" value="DAGKc"/>
    <property type="match status" value="1"/>
</dbReference>